<sequence>MKRIIPQDSFAAALYPGQPVTLSHPDHLYVVGRLHGLTPPRVENARVLELGCGAGGNILPMAATIPGGQFVGIDLSERKIKMAKVAAA</sequence>
<dbReference type="Gene3D" id="3.40.50.150">
    <property type="entry name" value="Vaccinia Virus protein VP39"/>
    <property type="match status" value="1"/>
</dbReference>
<proteinExistence type="predicted"/>
<name>A0A383DFZ1_9ZZZZ</name>
<reference evidence="2" key="1">
    <citation type="submission" date="2018-05" db="EMBL/GenBank/DDBJ databases">
        <authorList>
            <person name="Lanie J.A."/>
            <person name="Ng W.-L."/>
            <person name="Kazmierczak K.M."/>
            <person name="Andrzejewski T.M."/>
            <person name="Davidsen T.M."/>
            <person name="Wayne K.J."/>
            <person name="Tettelin H."/>
            <person name="Glass J.I."/>
            <person name="Rusch D."/>
            <person name="Podicherti R."/>
            <person name="Tsui H.-C.T."/>
            <person name="Winkler M.E."/>
        </authorList>
    </citation>
    <scope>NUCLEOTIDE SEQUENCE</scope>
</reference>
<dbReference type="SUPFAM" id="SSF53335">
    <property type="entry name" value="S-adenosyl-L-methionine-dependent methyltransferases"/>
    <property type="match status" value="1"/>
</dbReference>
<organism evidence="2">
    <name type="scientific">marine metagenome</name>
    <dbReference type="NCBI Taxonomy" id="408172"/>
    <lineage>
        <taxon>unclassified sequences</taxon>
        <taxon>metagenomes</taxon>
        <taxon>ecological metagenomes</taxon>
    </lineage>
</organism>
<feature type="domain" description="Methyltransferase" evidence="1">
    <location>
        <begin position="43"/>
        <end position="85"/>
    </location>
</feature>
<accession>A0A383DFZ1</accession>
<dbReference type="CDD" id="cd02440">
    <property type="entry name" value="AdoMet_MTases"/>
    <property type="match status" value="1"/>
</dbReference>
<feature type="non-terminal residue" evidence="2">
    <location>
        <position position="88"/>
    </location>
</feature>
<evidence type="ECO:0000259" key="1">
    <source>
        <dbReference type="Pfam" id="PF13847"/>
    </source>
</evidence>
<gene>
    <name evidence="2" type="ORF">METZ01_LOCUS496256</name>
</gene>
<evidence type="ECO:0000313" key="2">
    <source>
        <dbReference type="EMBL" id="SVE43402.1"/>
    </source>
</evidence>
<dbReference type="AlphaFoldDB" id="A0A383DFZ1"/>
<dbReference type="InterPro" id="IPR025714">
    <property type="entry name" value="Methyltranfer_dom"/>
</dbReference>
<protein>
    <recommendedName>
        <fullName evidence="1">Methyltransferase domain-containing protein</fullName>
    </recommendedName>
</protein>
<dbReference type="InterPro" id="IPR029063">
    <property type="entry name" value="SAM-dependent_MTases_sf"/>
</dbReference>
<dbReference type="EMBL" id="UINC01216999">
    <property type="protein sequence ID" value="SVE43402.1"/>
    <property type="molecule type" value="Genomic_DNA"/>
</dbReference>
<dbReference type="Pfam" id="PF13847">
    <property type="entry name" value="Methyltransf_31"/>
    <property type="match status" value="1"/>
</dbReference>